<dbReference type="Proteomes" id="UP001500840">
    <property type="component" value="Unassembled WGS sequence"/>
</dbReference>
<keyword evidence="1" id="KW-0472">Membrane</keyword>
<feature type="transmembrane region" description="Helical" evidence="1">
    <location>
        <begin position="37"/>
        <end position="66"/>
    </location>
</feature>
<keyword evidence="3" id="KW-1185">Reference proteome</keyword>
<keyword evidence="1" id="KW-0812">Transmembrane</keyword>
<organism evidence="2 3">
    <name type="scientific">Novipirellula rosea</name>
    <dbReference type="NCBI Taxonomy" id="1031540"/>
    <lineage>
        <taxon>Bacteria</taxon>
        <taxon>Pseudomonadati</taxon>
        <taxon>Planctomycetota</taxon>
        <taxon>Planctomycetia</taxon>
        <taxon>Pirellulales</taxon>
        <taxon>Pirellulaceae</taxon>
        <taxon>Novipirellula</taxon>
    </lineage>
</organism>
<comment type="caution">
    <text evidence="2">The sequence shown here is derived from an EMBL/GenBank/DDBJ whole genome shotgun (WGS) entry which is preliminary data.</text>
</comment>
<reference evidence="3" key="1">
    <citation type="journal article" date="2019" name="Int. J. Syst. Evol. Microbiol.">
        <title>The Global Catalogue of Microorganisms (GCM) 10K type strain sequencing project: providing services to taxonomists for standard genome sequencing and annotation.</title>
        <authorList>
            <consortium name="The Broad Institute Genomics Platform"/>
            <consortium name="The Broad Institute Genome Sequencing Center for Infectious Disease"/>
            <person name="Wu L."/>
            <person name="Ma J."/>
        </authorList>
    </citation>
    <scope>NUCLEOTIDE SEQUENCE [LARGE SCALE GENOMIC DNA]</scope>
    <source>
        <strain evidence="3">JCM 17759</strain>
    </source>
</reference>
<proteinExistence type="predicted"/>
<dbReference type="EMBL" id="BAABGA010000064">
    <property type="protein sequence ID" value="GAA4462995.1"/>
    <property type="molecule type" value="Genomic_DNA"/>
</dbReference>
<name>A0ABP8NBU3_9BACT</name>
<sequence>MTTPPSVNPYAATIVDEVFTDFEDEIAQRKPFSSLKVCFDVALMIGVSGGLFGWCVIGFVMLASLFSSPGMSSASMLGSMFFGALLYFGIGAVLALLAAIPVVTLSGWLLSMREPRVPWTPTRIRVFGSVTGAISGFTCLGIPSLLAGAIEVLGYSLVPAAFAAVMVPLLLFRTARQCREDLDWRVMHENGDAATSPFSLPPVDSGSGKLP</sequence>
<dbReference type="RefSeq" id="WP_345326109.1">
    <property type="nucleotide sequence ID" value="NZ_BAABGA010000064.1"/>
</dbReference>
<protein>
    <submittedName>
        <fullName evidence="2">Uncharacterized protein</fullName>
    </submittedName>
</protein>
<keyword evidence="1" id="KW-1133">Transmembrane helix</keyword>
<feature type="transmembrane region" description="Helical" evidence="1">
    <location>
        <begin position="124"/>
        <end position="146"/>
    </location>
</feature>
<evidence type="ECO:0000313" key="2">
    <source>
        <dbReference type="EMBL" id="GAA4462995.1"/>
    </source>
</evidence>
<gene>
    <name evidence="2" type="ORF">GCM10023156_47560</name>
</gene>
<evidence type="ECO:0000256" key="1">
    <source>
        <dbReference type="SAM" id="Phobius"/>
    </source>
</evidence>
<evidence type="ECO:0000313" key="3">
    <source>
        <dbReference type="Proteomes" id="UP001500840"/>
    </source>
</evidence>
<accession>A0ABP8NBU3</accession>
<feature type="transmembrane region" description="Helical" evidence="1">
    <location>
        <begin position="86"/>
        <end position="112"/>
    </location>
</feature>
<feature type="transmembrane region" description="Helical" evidence="1">
    <location>
        <begin position="152"/>
        <end position="172"/>
    </location>
</feature>